<name>A0A292Q5C5_9PEZI</name>
<dbReference type="Proteomes" id="UP001412239">
    <property type="component" value="Unassembled WGS sequence"/>
</dbReference>
<evidence type="ECO:0000256" key="4">
    <source>
        <dbReference type="ARBA" id="ARBA00022729"/>
    </source>
</evidence>
<keyword evidence="6" id="KW-0325">Glycoprotein</keyword>
<evidence type="ECO:0000259" key="11">
    <source>
        <dbReference type="Pfam" id="PF20238"/>
    </source>
</evidence>
<feature type="compositionally biased region" description="Polar residues" evidence="8">
    <location>
        <begin position="31"/>
        <end position="52"/>
    </location>
</feature>
<evidence type="ECO:0000256" key="1">
    <source>
        <dbReference type="ARBA" id="ARBA00004609"/>
    </source>
</evidence>
<gene>
    <name evidence="12" type="ORF">GSTUAT00002068001</name>
</gene>
<keyword evidence="7" id="KW-0449">Lipoprotein</keyword>
<comment type="subcellular location">
    <subcellularLocation>
        <location evidence="1">Cell membrane</location>
        <topology evidence="1">Lipid-anchor</topology>
        <topology evidence="1">GPI-anchor</topology>
    </subcellularLocation>
</comment>
<evidence type="ECO:0000256" key="9">
    <source>
        <dbReference type="SAM" id="Phobius"/>
    </source>
</evidence>
<accession>A0A292Q5C5</accession>
<evidence type="ECO:0000256" key="8">
    <source>
        <dbReference type="SAM" id="MobiDB-lite"/>
    </source>
</evidence>
<keyword evidence="9" id="KW-1133">Transmembrane helix</keyword>
<keyword evidence="4 10" id="KW-0732">Signal</keyword>
<dbReference type="EMBL" id="LN890966">
    <property type="protein sequence ID" value="CUS13857.1"/>
    <property type="molecule type" value="Genomic_DNA"/>
</dbReference>
<feature type="region of interest" description="Disordered" evidence="8">
    <location>
        <begin position="26"/>
        <end position="52"/>
    </location>
</feature>
<sequence length="227" mass="22885">MRTISTLLTLLTIPLFARAHFQLTYPPSRGPNEQTQSTSPCGGLNTPSTTRTPWSVAGGQLKFEAGHDEANTAVYLALGNNPTKDDFTITLADQFKQIGLGTFCWSELPVPDGTQGIRDGANATIQVVQAGHTGGGLYNCADITFVSSSPQGVSACSNSSGVTVEPVSKSDGDEHGGHGSNSSASSSPSSATASATSKPNGGSANAVGGIVLVGAGIMAVVGVGLCS</sequence>
<dbReference type="Pfam" id="PF20238">
    <property type="entry name" value="BIM1-like_dom"/>
    <property type="match status" value="1"/>
</dbReference>
<evidence type="ECO:0000313" key="13">
    <source>
        <dbReference type="Proteomes" id="UP001412239"/>
    </source>
</evidence>
<keyword evidence="9" id="KW-0812">Transmembrane</keyword>
<evidence type="ECO:0000256" key="5">
    <source>
        <dbReference type="ARBA" id="ARBA00023136"/>
    </source>
</evidence>
<keyword evidence="3" id="KW-0336">GPI-anchor</keyword>
<dbReference type="GO" id="GO:0098552">
    <property type="term" value="C:side of membrane"/>
    <property type="evidence" value="ECO:0007669"/>
    <property type="project" value="UniProtKB-KW"/>
</dbReference>
<dbReference type="AlphaFoldDB" id="A0A292Q5C5"/>
<feature type="region of interest" description="Disordered" evidence="8">
    <location>
        <begin position="155"/>
        <end position="201"/>
    </location>
</feature>
<dbReference type="InterPro" id="IPR046936">
    <property type="entry name" value="BIM1-like"/>
</dbReference>
<dbReference type="GO" id="GO:0005886">
    <property type="term" value="C:plasma membrane"/>
    <property type="evidence" value="ECO:0007669"/>
    <property type="project" value="UniProtKB-SubCell"/>
</dbReference>
<organism evidence="12 13">
    <name type="scientific">Tuber aestivum</name>
    <name type="common">summer truffle</name>
    <dbReference type="NCBI Taxonomy" id="59557"/>
    <lineage>
        <taxon>Eukaryota</taxon>
        <taxon>Fungi</taxon>
        <taxon>Dikarya</taxon>
        <taxon>Ascomycota</taxon>
        <taxon>Pezizomycotina</taxon>
        <taxon>Pezizomycetes</taxon>
        <taxon>Pezizales</taxon>
        <taxon>Tuberaceae</taxon>
        <taxon>Tuber</taxon>
    </lineage>
</organism>
<feature type="compositionally biased region" description="Basic and acidic residues" evidence="8">
    <location>
        <begin position="168"/>
        <end position="177"/>
    </location>
</feature>
<keyword evidence="2" id="KW-1003">Cell membrane</keyword>
<feature type="signal peptide" evidence="10">
    <location>
        <begin position="1"/>
        <end position="19"/>
    </location>
</feature>
<feature type="chain" id="PRO_5012539007" description="Copper acquisition factor BIM1-like domain-containing protein" evidence="10">
    <location>
        <begin position="20"/>
        <end position="227"/>
    </location>
</feature>
<evidence type="ECO:0000313" key="12">
    <source>
        <dbReference type="EMBL" id="CUS13857.1"/>
    </source>
</evidence>
<keyword evidence="5 9" id="KW-0472">Membrane</keyword>
<dbReference type="CDD" id="cd21176">
    <property type="entry name" value="LPMO_auxiliary-like"/>
    <property type="match status" value="1"/>
</dbReference>
<feature type="transmembrane region" description="Helical" evidence="9">
    <location>
        <begin position="206"/>
        <end position="226"/>
    </location>
</feature>
<protein>
    <recommendedName>
        <fullName evidence="11">Copper acquisition factor BIM1-like domain-containing protein</fullName>
    </recommendedName>
</protein>
<evidence type="ECO:0000256" key="10">
    <source>
        <dbReference type="SAM" id="SignalP"/>
    </source>
</evidence>
<dbReference type="PANTHER" id="PTHR34992:SF1">
    <property type="entry name" value="COPPER ACQUISITION FACTOR BIM1-LIKE DOMAIN-CONTAINING PROTEIN"/>
    <property type="match status" value="1"/>
</dbReference>
<proteinExistence type="predicted"/>
<dbReference type="InterPro" id="IPR046530">
    <property type="entry name" value="BIM1-like_dom"/>
</dbReference>
<keyword evidence="13" id="KW-1185">Reference proteome</keyword>
<reference evidence="12" key="1">
    <citation type="submission" date="2015-10" db="EMBL/GenBank/DDBJ databases">
        <authorList>
            <person name="Regsiter A."/>
            <person name="william w."/>
        </authorList>
    </citation>
    <scope>NUCLEOTIDE SEQUENCE</scope>
    <source>
        <strain evidence="12">Montdore</strain>
    </source>
</reference>
<evidence type="ECO:0000256" key="2">
    <source>
        <dbReference type="ARBA" id="ARBA00022475"/>
    </source>
</evidence>
<evidence type="ECO:0000256" key="6">
    <source>
        <dbReference type="ARBA" id="ARBA00023180"/>
    </source>
</evidence>
<feature type="compositionally biased region" description="Low complexity" evidence="8">
    <location>
        <begin position="180"/>
        <end position="197"/>
    </location>
</feature>
<feature type="domain" description="Copper acquisition factor BIM1-like" evidence="11">
    <location>
        <begin position="18"/>
        <end position="161"/>
    </location>
</feature>
<evidence type="ECO:0000256" key="7">
    <source>
        <dbReference type="ARBA" id="ARBA00023288"/>
    </source>
</evidence>
<evidence type="ECO:0000256" key="3">
    <source>
        <dbReference type="ARBA" id="ARBA00022622"/>
    </source>
</evidence>
<dbReference type="PANTHER" id="PTHR34992">
    <property type="entry name" value="HYPHAL ANASTAMOSIS-7 PROTEIN"/>
    <property type="match status" value="1"/>
</dbReference>